<dbReference type="InterPro" id="IPR036390">
    <property type="entry name" value="WH_DNA-bd_sf"/>
</dbReference>
<dbReference type="SMART" id="SM00100">
    <property type="entry name" value="cNMP"/>
    <property type="match status" value="1"/>
</dbReference>
<dbReference type="PROSITE" id="PS51063">
    <property type="entry name" value="HTH_CRP_2"/>
    <property type="match status" value="1"/>
</dbReference>
<dbReference type="AlphaFoldDB" id="A0A644UHH6"/>
<keyword evidence="3" id="KW-0804">Transcription</keyword>
<keyword evidence="1" id="KW-0805">Transcription regulation</keyword>
<feature type="domain" description="HTH crp-type" evidence="5">
    <location>
        <begin position="166"/>
        <end position="235"/>
    </location>
</feature>
<dbReference type="GO" id="GO:0003677">
    <property type="term" value="F:DNA binding"/>
    <property type="evidence" value="ECO:0007669"/>
    <property type="project" value="UniProtKB-KW"/>
</dbReference>
<name>A0A644UHH6_9ZZZZ</name>
<dbReference type="GO" id="GO:0005829">
    <property type="term" value="C:cytosol"/>
    <property type="evidence" value="ECO:0007669"/>
    <property type="project" value="TreeGrafter"/>
</dbReference>
<dbReference type="PROSITE" id="PS50042">
    <property type="entry name" value="CNMP_BINDING_3"/>
    <property type="match status" value="1"/>
</dbReference>
<dbReference type="CDD" id="cd00038">
    <property type="entry name" value="CAP_ED"/>
    <property type="match status" value="1"/>
</dbReference>
<protein>
    <submittedName>
        <fullName evidence="6">CRP-like cAMP-activated global transcriptional regulator</fullName>
    </submittedName>
</protein>
<evidence type="ECO:0000256" key="2">
    <source>
        <dbReference type="ARBA" id="ARBA00023125"/>
    </source>
</evidence>
<evidence type="ECO:0000313" key="6">
    <source>
        <dbReference type="EMBL" id="MPL78292.1"/>
    </source>
</evidence>
<dbReference type="SUPFAM" id="SSF46785">
    <property type="entry name" value="Winged helix' DNA-binding domain"/>
    <property type="match status" value="1"/>
</dbReference>
<dbReference type="PANTHER" id="PTHR24567:SF26">
    <property type="entry name" value="REGULATORY PROTEIN YEIL"/>
    <property type="match status" value="1"/>
</dbReference>
<reference evidence="6" key="1">
    <citation type="submission" date="2019-08" db="EMBL/GenBank/DDBJ databases">
        <authorList>
            <person name="Kucharzyk K."/>
            <person name="Murdoch R.W."/>
            <person name="Higgins S."/>
            <person name="Loffler F."/>
        </authorList>
    </citation>
    <scope>NUCLEOTIDE SEQUENCE</scope>
</reference>
<accession>A0A644UHH6</accession>
<organism evidence="6">
    <name type="scientific">bioreactor metagenome</name>
    <dbReference type="NCBI Taxonomy" id="1076179"/>
    <lineage>
        <taxon>unclassified sequences</taxon>
        <taxon>metagenomes</taxon>
        <taxon>ecological metagenomes</taxon>
    </lineage>
</organism>
<evidence type="ECO:0000259" key="4">
    <source>
        <dbReference type="PROSITE" id="PS50042"/>
    </source>
</evidence>
<proteinExistence type="predicted"/>
<comment type="caution">
    <text evidence="6">The sequence shown here is derived from an EMBL/GenBank/DDBJ whole genome shotgun (WGS) entry which is preliminary data.</text>
</comment>
<dbReference type="Gene3D" id="1.10.10.10">
    <property type="entry name" value="Winged helix-like DNA-binding domain superfamily/Winged helix DNA-binding domain"/>
    <property type="match status" value="1"/>
</dbReference>
<dbReference type="SMART" id="SM00419">
    <property type="entry name" value="HTH_CRP"/>
    <property type="match status" value="1"/>
</dbReference>
<dbReference type="Gene3D" id="2.60.120.10">
    <property type="entry name" value="Jelly Rolls"/>
    <property type="match status" value="1"/>
</dbReference>
<dbReference type="Pfam" id="PF00027">
    <property type="entry name" value="cNMP_binding"/>
    <property type="match status" value="1"/>
</dbReference>
<keyword evidence="2" id="KW-0238">DNA-binding</keyword>
<dbReference type="InterPro" id="IPR012318">
    <property type="entry name" value="HTH_CRP"/>
</dbReference>
<evidence type="ECO:0000259" key="5">
    <source>
        <dbReference type="PROSITE" id="PS51063"/>
    </source>
</evidence>
<dbReference type="GO" id="GO:0003700">
    <property type="term" value="F:DNA-binding transcription factor activity"/>
    <property type="evidence" value="ECO:0007669"/>
    <property type="project" value="TreeGrafter"/>
</dbReference>
<dbReference type="InterPro" id="IPR014710">
    <property type="entry name" value="RmlC-like_jellyroll"/>
</dbReference>
<dbReference type="InterPro" id="IPR036388">
    <property type="entry name" value="WH-like_DNA-bd_sf"/>
</dbReference>
<dbReference type="Pfam" id="PF13545">
    <property type="entry name" value="HTH_Crp_2"/>
    <property type="match status" value="1"/>
</dbReference>
<feature type="domain" description="Cyclic nucleotide-binding" evidence="4">
    <location>
        <begin position="32"/>
        <end position="152"/>
    </location>
</feature>
<dbReference type="InterPro" id="IPR000595">
    <property type="entry name" value="cNMP-bd_dom"/>
</dbReference>
<dbReference type="InterPro" id="IPR050397">
    <property type="entry name" value="Env_Response_Regulators"/>
</dbReference>
<sequence>MDNFLTEMDYFCIMKTIKESDKEYICNIQAPCFQSLDHMELEMVKSSRTQVLFKRGDTVAKQGAFASYILFIVNGLCRQYIEGPGDKSHNLRIVQPGEFIGLSAVFNKNIYGYSVAAITDCHAFLVEKETIASVIEKNGRFGMSLIKRYCEQNSDLFSSMSSLLYKQMNGRMAETILYLDSLRESHQDIFQLLSRRDIAEFAAVSVESAVKLLKSFERDGIIELNEKEIIIKEKNSLAQLSLKG</sequence>
<evidence type="ECO:0000256" key="3">
    <source>
        <dbReference type="ARBA" id="ARBA00023163"/>
    </source>
</evidence>
<gene>
    <name evidence="6" type="primary">glxR_6</name>
    <name evidence="6" type="ORF">SDC9_24156</name>
</gene>
<dbReference type="SUPFAM" id="SSF51206">
    <property type="entry name" value="cAMP-binding domain-like"/>
    <property type="match status" value="1"/>
</dbReference>
<dbReference type="PANTHER" id="PTHR24567">
    <property type="entry name" value="CRP FAMILY TRANSCRIPTIONAL REGULATORY PROTEIN"/>
    <property type="match status" value="1"/>
</dbReference>
<evidence type="ECO:0000256" key="1">
    <source>
        <dbReference type="ARBA" id="ARBA00023015"/>
    </source>
</evidence>
<dbReference type="EMBL" id="VSSQ01000115">
    <property type="protein sequence ID" value="MPL78292.1"/>
    <property type="molecule type" value="Genomic_DNA"/>
</dbReference>
<dbReference type="InterPro" id="IPR018490">
    <property type="entry name" value="cNMP-bd_dom_sf"/>
</dbReference>